<name>A0ABX0VZF8_9RHOB</name>
<accession>A0ABX0VZF8</accession>
<proteinExistence type="predicted"/>
<sequence>MAAETNRPVDLTDAYFNVHMLALLLIRLLAEATLPTTTSPLIHLRIQRAISLLRGRDYLDFARIDLLSELSKDLVFLIHGETQTIWTADHHHWDGGYNVTEISSVGTDLCAVKDAVDDLILAVLKLEGPRRAEGYE</sequence>
<gene>
    <name evidence="1" type="ORF">HCZ30_06280</name>
</gene>
<comment type="caution">
    <text evidence="1">The sequence shown here is derived from an EMBL/GenBank/DDBJ whole genome shotgun (WGS) entry which is preliminary data.</text>
</comment>
<evidence type="ECO:0000313" key="1">
    <source>
        <dbReference type="EMBL" id="NIY72042.1"/>
    </source>
</evidence>
<dbReference type="EMBL" id="JAATOP010000003">
    <property type="protein sequence ID" value="NIY72042.1"/>
    <property type="molecule type" value="Genomic_DNA"/>
</dbReference>
<protein>
    <submittedName>
        <fullName evidence="1">Uncharacterized protein</fullName>
    </submittedName>
</protein>
<keyword evidence="2" id="KW-1185">Reference proteome</keyword>
<organism evidence="1 2">
    <name type="scientific">Marivivens donghaensis</name>
    <dbReference type="NCBI Taxonomy" id="1699413"/>
    <lineage>
        <taxon>Bacteria</taxon>
        <taxon>Pseudomonadati</taxon>
        <taxon>Pseudomonadota</taxon>
        <taxon>Alphaproteobacteria</taxon>
        <taxon>Rhodobacterales</taxon>
        <taxon>Paracoccaceae</taxon>
        <taxon>Marivivens group</taxon>
        <taxon>Marivivens</taxon>
    </lineage>
</organism>
<evidence type="ECO:0000313" key="2">
    <source>
        <dbReference type="Proteomes" id="UP000709466"/>
    </source>
</evidence>
<dbReference type="RefSeq" id="WP_217703033.1">
    <property type="nucleotide sequence ID" value="NZ_JAATOP010000003.1"/>
</dbReference>
<dbReference type="Proteomes" id="UP000709466">
    <property type="component" value="Unassembled WGS sequence"/>
</dbReference>
<reference evidence="1 2" key="1">
    <citation type="submission" date="2020-03" db="EMBL/GenBank/DDBJ databases">
        <title>Bacterial isolates of synthetic phycosphere.</title>
        <authorList>
            <person name="Fu H."/>
            <person name="Moran M.A."/>
        </authorList>
    </citation>
    <scope>NUCLEOTIDE SEQUENCE [LARGE SCALE GENOMIC DNA]</scope>
    <source>
        <strain evidence="1 2">HF1</strain>
    </source>
</reference>